<feature type="domain" description="CheB-type methylesterase" evidence="2">
    <location>
        <begin position="41"/>
        <end position="84"/>
    </location>
</feature>
<dbReference type="InterPro" id="IPR000673">
    <property type="entry name" value="Sig_transdc_resp-reg_Me-estase"/>
</dbReference>
<comment type="caution">
    <text evidence="3">The sequence shown here is derived from an EMBL/GenBank/DDBJ whole genome shotgun (WGS) entry which is preliminary data.</text>
</comment>
<dbReference type="Gene3D" id="3.40.50.180">
    <property type="entry name" value="Methylesterase CheB, C-terminal domain"/>
    <property type="match status" value="1"/>
</dbReference>
<feature type="region of interest" description="Disordered" evidence="1">
    <location>
        <begin position="1"/>
        <end position="31"/>
    </location>
</feature>
<evidence type="ECO:0000313" key="4">
    <source>
        <dbReference type="Proteomes" id="UP000317977"/>
    </source>
</evidence>
<feature type="compositionally biased region" description="Polar residues" evidence="1">
    <location>
        <begin position="97"/>
        <end position="110"/>
    </location>
</feature>
<dbReference type="Pfam" id="PF01339">
    <property type="entry name" value="CheB_methylest"/>
    <property type="match status" value="1"/>
</dbReference>
<keyword evidence="4" id="KW-1185">Reference proteome</keyword>
<gene>
    <name evidence="3" type="ORF">Poly59_41330</name>
</gene>
<proteinExistence type="predicted"/>
<dbReference type="GO" id="GO:0005737">
    <property type="term" value="C:cytoplasm"/>
    <property type="evidence" value="ECO:0007669"/>
    <property type="project" value="InterPro"/>
</dbReference>
<dbReference type="SUPFAM" id="SSF52738">
    <property type="entry name" value="Methylesterase CheB, C-terminal domain"/>
    <property type="match status" value="1"/>
</dbReference>
<dbReference type="GO" id="GO:0008984">
    <property type="term" value="F:protein-glutamate methylesterase activity"/>
    <property type="evidence" value="ECO:0007669"/>
    <property type="project" value="InterPro"/>
</dbReference>
<evidence type="ECO:0000259" key="2">
    <source>
        <dbReference type="Pfam" id="PF01339"/>
    </source>
</evidence>
<organism evidence="3 4">
    <name type="scientific">Rubripirellula reticaptiva</name>
    <dbReference type="NCBI Taxonomy" id="2528013"/>
    <lineage>
        <taxon>Bacteria</taxon>
        <taxon>Pseudomonadati</taxon>
        <taxon>Planctomycetota</taxon>
        <taxon>Planctomycetia</taxon>
        <taxon>Pirellulales</taxon>
        <taxon>Pirellulaceae</taxon>
        <taxon>Rubripirellula</taxon>
    </lineage>
</organism>
<dbReference type="EMBL" id="SJPX01000004">
    <property type="protein sequence ID" value="TWU49518.1"/>
    <property type="molecule type" value="Genomic_DNA"/>
</dbReference>
<feature type="region of interest" description="Disordered" evidence="1">
    <location>
        <begin position="81"/>
        <end position="112"/>
    </location>
</feature>
<reference evidence="3 4" key="1">
    <citation type="submission" date="2019-02" db="EMBL/GenBank/DDBJ databases">
        <title>Deep-cultivation of Planctomycetes and their phenomic and genomic characterization uncovers novel biology.</title>
        <authorList>
            <person name="Wiegand S."/>
            <person name="Jogler M."/>
            <person name="Boedeker C."/>
            <person name="Pinto D."/>
            <person name="Vollmers J."/>
            <person name="Rivas-Marin E."/>
            <person name="Kohn T."/>
            <person name="Peeters S.H."/>
            <person name="Heuer A."/>
            <person name="Rast P."/>
            <person name="Oberbeckmann S."/>
            <person name="Bunk B."/>
            <person name="Jeske O."/>
            <person name="Meyerdierks A."/>
            <person name="Storesund J.E."/>
            <person name="Kallscheuer N."/>
            <person name="Luecker S."/>
            <person name="Lage O.M."/>
            <person name="Pohl T."/>
            <person name="Merkel B.J."/>
            <person name="Hornburger P."/>
            <person name="Mueller R.-W."/>
            <person name="Bruemmer F."/>
            <person name="Labrenz M."/>
            <person name="Spormann A.M."/>
            <person name="Op Den Camp H."/>
            <person name="Overmann J."/>
            <person name="Amann R."/>
            <person name="Jetten M.S.M."/>
            <person name="Mascher T."/>
            <person name="Medema M.H."/>
            <person name="Devos D.P."/>
            <person name="Kaster A.-K."/>
            <person name="Ovreas L."/>
            <person name="Rohde M."/>
            <person name="Galperin M.Y."/>
            <person name="Jogler C."/>
        </authorList>
    </citation>
    <scope>NUCLEOTIDE SEQUENCE [LARGE SCALE GENOMIC DNA]</scope>
    <source>
        <strain evidence="3 4">Poly59</strain>
    </source>
</reference>
<evidence type="ECO:0000313" key="3">
    <source>
        <dbReference type="EMBL" id="TWU49518.1"/>
    </source>
</evidence>
<dbReference type="GO" id="GO:0006935">
    <property type="term" value="P:chemotaxis"/>
    <property type="evidence" value="ECO:0007669"/>
    <property type="project" value="InterPro"/>
</dbReference>
<name>A0A5C6EL08_9BACT</name>
<dbReference type="InterPro" id="IPR035909">
    <property type="entry name" value="CheB_C"/>
</dbReference>
<dbReference type="Proteomes" id="UP000317977">
    <property type="component" value="Unassembled WGS sequence"/>
</dbReference>
<evidence type="ECO:0000256" key="1">
    <source>
        <dbReference type="SAM" id="MobiDB-lite"/>
    </source>
</evidence>
<dbReference type="AlphaFoldDB" id="A0A5C6EL08"/>
<dbReference type="GO" id="GO:0000156">
    <property type="term" value="F:phosphorelay response regulator activity"/>
    <property type="evidence" value="ECO:0007669"/>
    <property type="project" value="InterPro"/>
</dbReference>
<accession>A0A5C6EL08</accession>
<feature type="compositionally biased region" description="Polar residues" evidence="1">
    <location>
        <begin position="16"/>
        <end position="29"/>
    </location>
</feature>
<protein>
    <submittedName>
        <fullName evidence="3">Chemotaxis-specific methylesterase</fullName>
    </submittedName>
</protein>
<sequence length="208" mass="23000">MSEKQTNDCEVDATCSEETQPQEQASWNAKRNPYDERPVVVSVGASAGGLDELMRMLSSLPDDPPMAFVVIQHLDPTHDSALTAIPPTERDAEPSLPLNTSRGSGRNAESTGGKLATLVQRQLIREADMVVWIVNVDDRVTYLQGPVDLYLQSGVGEQGGHGWIPSGERAATTWLRDSNHCLDRQRDERRPRPLFGHRLHEIHDQTAG</sequence>